<evidence type="ECO:0000256" key="12">
    <source>
        <dbReference type="RuleBase" id="RU003832"/>
    </source>
</evidence>
<comment type="similarity">
    <text evidence="3 12">Belongs to the glycosyltransferase 10 family.</text>
</comment>
<keyword evidence="9 12" id="KW-0333">Golgi apparatus</keyword>
<keyword evidence="6 12" id="KW-0812">Transmembrane</keyword>
<dbReference type="Pfam" id="PF17039">
    <property type="entry name" value="Glyco_tran_10_N"/>
    <property type="match status" value="1"/>
</dbReference>
<evidence type="ECO:0000256" key="4">
    <source>
        <dbReference type="ARBA" id="ARBA00022676"/>
    </source>
</evidence>
<comment type="pathway">
    <text evidence="2">Protein modification; protein glycosylation.</text>
</comment>
<dbReference type="GO" id="GO:0000139">
    <property type="term" value="C:Golgi membrane"/>
    <property type="evidence" value="ECO:0007669"/>
    <property type="project" value="UniProtKB-SubCell"/>
</dbReference>
<keyword evidence="7" id="KW-0735">Signal-anchor</keyword>
<evidence type="ECO:0000256" key="1">
    <source>
        <dbReference type="ARBA" id="ARBA00004323"/>
    </source>
</evidence>
<feature type="domain" description="Fucosyltransferase N-terminal" evidence="14">
    <location>
        <begin position="70"/>
        <end position="172"/>
    </location>
</feature>
<evidence type="ECO:0000256" key="6">
    <source>
        <dbReference type="ARBA" id="ARBA00022692"/>
    </source>
</evidence>
<keyword evidence="4 12" id="KW-0328">Glycosyltransferase</keyword>
<dbReference type="InterPro" id="IPR038577">
    <property type="entry name" value="GT10-like_C_sf"/>
</dbReference>
<dbReference type="InterPro" id="IPR001503">
    <property type="entry name" value="Glyco_trans_10"/>
</dbReference>
<protein>
    <recommendedName>
        <fullName evidence="12">Fucosyltransferase</fullName>
        <ecNumber evidence="12">2.4.1.-</ecNumber>
    </recommendedName>
</protein>
<dbReference type="GO" id="GO:0008417">
    <property type="term" value="F:fucosyltransferase activity"/>
    <property type="evidence" value="ECO:0007669"/>
    <property type="project" value="InterPro"/>
</dbReference>
<keyword evidence="8" id="KW-1133">Transmembrane helix</keyword>
<evidence type="ECO:0000256" key="8">
    <source>
        <dbReference type="ARBA" id="ARBA00022989"/>
    </source>
</evidence>
<keyword evidence="5 12" id="KW-0808">Transferase</keyword>
<evidence type="ECO:0000256" key="11">
    <source>
        <dbReference type="ARBA" id="ARBA00023180"/>
    </source>
</evidence>
<dbReference type="UniPathway" id="UPA00378"/>
<evidence type="ECO:0000256" key="9">
    <source>
        <dbReference type="ARBA" id="ARBA00023034"/>
    </source>
</evidence>
<name>A0A8B8EV46_CRAVI</name>
<comment type="subcellular location">
    <subcellularLocation>
        <location evidence="1">Golgi apparatus membrane</location>
        <topology evidence="1">Single-pass type II membrane protein</topology>
    </subcellularLocation>
    <subcellularLocation>
        <location evidence="12">Golgi apparatus</location>
        <location evidence="12">Golgi stack membrane</location>
        <topology evidence="12">Single-pass type II membrane protein</topology>
    </subcellularLocation>
</comment>
<evidence type="ECO:0000256" key="5">
    <source>
        <dbReference type="ARBA" id="ARBA00022679"/>
    </source>
</evidence>
<dbReference type="EC" id="2.4.1.-" evidence="12"/>
<dbReference type="GO" id="GO:0032580">
    <property type="term" value="C:Golgi cisterna membrane"/>
    <property type="evidence" value="ECO:0007669"/>
    <property type="project" value="UniProtKB-SubCell"/>
</dbReference>
<accession>A0A8B8EV46</accession>
<evidence type="ECO:0000256" key="2">
    <source>
        <dbReference type="ARBA" id="ARBA00004922"/>
    </source>
</evidence>
<dbReference type="AlphaFoldDB" id="A0A8B8EV46"/>
<dbReference type="RefSeq" id="XP_022343844.1">
    <property type="nucleotide sequence ID" value="XM_022488136.1"/>
</dbReference>
<dbReference type="Pfam" id="PF00852">
    <property type="entry name" value="Glyco_transf_10"/>
    <property type="match status" value="1"/>
</dbReference>
<evidence type="ECO:0000259" key="13">
    <source>
        <dbReference type="Pfam" id="PF00852"/>
    </source>
</evidence>
<dbReference type="Gene3D" id="3.40.50.11660">
    <property type="entry name" value="Glycosyl transferase family 10, C-terminal domain"/>
    <property type="match status" value="1"/>
</dbReference>
<evidence type="ECO:0000256" key="7">
    <source>
        <dbReference type="ARBA" id="ARBA00022968"/>
    </source>
</evidence>
<gene>
    <name evidence="16" type="primary">LOC111136949</name>
</gene>
<keyword evidence="11" id="KW-0325">Glycoprotein</keyword>
<reference evidence="16" key="1">
    <citation type="submission" date="2025-08" db="UniProtKB">
        <authorList>
            <consortium name="RefSeq"/>
        </authorList>
    </citation>
    <scope>IDENTIFICATION</scope>
    <source>
        <tissue evidence="16">Whole sample</tissue>
    </source>
</reference>
<dbReference type="InterPro" id="IPR031481">
    <property type="entry name" value="Glyco_tran_10_N"/>
</dbReference>
<sequence length="408" mass="47894">MALPRHRISADLLGPIPRLFRLSFDHCLLWKIAQQRATGAVFITYEILSNTWANYKQGNRVEQLNFVNNQTKRILYYNPPSWFTHFNFDQCKYSRCATTTNKSFLTDSDAVIFQHSHLPPHPPFKSSQQKWIFTCSESAYYGDKTCSTPQWRHRFDWIMSYRRDSDFFFGYGDIISKEKFLEKDYDRIFNQKKGLVAWIASHCDTQSQREKYVAEMSEIAKVDIFGGCGSKKCEKYGGNENDSCHSFVGQNYKFYLSFENSLCRDYTTEKFYNIYEYDHPIIPVVMGSFTAEEYLHGAVYIDVNKFRTPLHLTRRLLALGNDKEAYIDLLRRKDSFGALTSQETFKTAMCKVCEYLTLDKPGRVDFNVAEWFFGEEHCHSPKQIGIPRKKRRENVNLEEAKKYLNQKA</sequence>
<dbReference type="KEGG" id="cvn:111136949"/>
<evidence type="ECO:0000259" key="14">
    <source>
        <dbReference type="Pfam" id="PF17039"/>
    </source>
</evidence>
<dbReference type="PANTHER" id="PTHR48438:SF1">
    <property type="entry name" value="ALPHA-(1,3)-FUCOSYLTRANSFERASE C-RELATED"/>
    <property type="match status" value="1"/>
</dbReference>
<evidence type="ECO:0000313" key="15">
    <source>
        <dbReference type="Proteomes" id="UP000694844"/>
    </source>
</evidence>
<dbReference type="OrthoDB" id="6140949at2759"/>
<keyword evidence="15" id="KW-1185">Reference proteome</keyword>
<feature type="domain" description="Fucosyltransferase C-terminal" evidence="13">
    <location>
        <begin position="190"/>
        <end position="361"/>
    </location>
</feature>
<proteinExistence type="inferred from homology"/>
<dbReference type="SUPFAM" id="SSF53756">
    <property type="entry name" value="UDP-Glycosyltransferase/glycogen phosphorylase"/>
    <property type="match status" value="1"/>
</dbReference>
<dbReference type="FunFam" id="3.40.50.11660:FF:000002">
    <property type="entry name" value="Alpha-(1,3)-fucosyltransferase"/>
    <property type="match status" value="1"/>
</dbReference>
<evidence type="ECO:0000256" key="10">
    <source>
        <dbReference type="ARBA" id="ARBA00023136"/>
    </source>
</evidence>
<keyword evidence="10" id="KW-0472">Membrane</keyword>
<dbReference type="InterPro" id="IPR055270">
    <property type="entry name" value="Glyco_tran_10_C"/>
</dbReference>
<evidence type="ECO:0000256" key="3">
    <source>
        <dbReference type="ARBA" id="ARBA00008919"/>
    </source>
</evidence>
<dbReference type="Proteomes" id="UP000694844">
    <property type="component" value="Chromosome 5"/>
</dbReference>
<dbReference type="PANTHER" id="PTHR48438">
    <property type="entry name" value="ALPHA-(1,3)-FUCOSYLTRANSFERASE C-RELATED"/>
    <property type="match status" value="1"/>
</dbReference>
<evidence type="ECO:0000313" key="16">
    <source>
        <dbReference type="RefSeq" id="XP_022343844.1"/>
    </source>
</evidence>
<dbReference type="GeneID" id="111136949"/>
<organism evidence="15 16">
    <name type="scientific">Crassostrea virginica</name>
    <name type="common">Eastern oyster</name>
    <dbReference type="NCBI Taxonomy" id="6565"/>
    <lineage>
        <taxon>Eukaryota</taxon>
        <taxon>Metazoa</taxon>
        <taxon>Spiralia</taxon>
        <taxon>Lophotrochozoa</taxon>
        <taxon>Mollusca</taxon>
        <taxon>Bivalvia</taxon>
        <taxon>Autobranchia</taxon>
        <taxon>Pteriomorphia</taxon>
        <taxon>Ostreida</taxon>
        <taxon>Ostreoidea</taxon>
        <taxon>Ostreidae</taxon>
        <taxon>Crassostrea</taxon>
    </lineage>
</organism>